<protein>
    <submittedName>
        <fullName evidence="1">Helix-turn-helix domain-containing protein</fullName>
    </submittedName>
</protein>
<accession>A0A654APW4</accession>
<reference evidence="1 2" key="1">
    <citation type="submission" date="2019-10" db="EMBL/GenBank/DDBJ databases">
        <authorList>
            <person name="Karimi E."/>
        </authorList>
    </citation>
    <scope>NUCLEOTIDE SEQUENCE [LARGE SCALE GENOMIC DNA]</scope>
    <source>
        <strain evidence="1">Bacillus sp. 71</strain>
    </source>
</reference>
<name>A0A654APW4_BACMY</name>
<sequence>MNVFGLGKKRTKFGHYLDRNGIAQIELERTSKLSTATISKVCNDNKYRPKFSTIIQIVKGLKKLDRNIDERDFWDM</sequence>
<dbReference type="EMBL" id="CABWMC010000031">
    <property type="protein sequence ID" value="VXC69793.1"/>
    <property type="molecule type" value="Genomic_DNA"/>
</dbReference>
<gene>
    <name evidence="1" type="ORF">BACI71_60024</name>
</gene>
<organism evidence="1 2">
    <name type="scientific">Bacillus mycoides</name>
    <dbReference type="NCBI Taxonomy" id="1405"/>
    <lineage>
        <taxon>Bacteria</taxon>
        <taxon>Bacillati</taxon>
        <taxon>Bacillota</taxon>
        <taxon>Bacilli</taxon>
        <taxon>Bacillales</taxon>
        <taxon>Bacillaceae</taxon>
        <taxon>Bacillus</taxon>
        <taxon>Bacillus cereus group</taxon>
    </lineage>
</organism>
<evidence type="ECO:0000313" key="2">
    <source>
        <dbReference type="Proteomes" id="UP000437562"/>
    </source>
</evidence>
<proteinExistence type="predicted"/>
<dbReference type="AlphaFoldDB" id="A0A654APW4"/>
<evidence type="ECO:0000313" key="1">
    <source>
        <dbReference type="EMBL" id="VXC69793.1"/>
    </source>
</evidence>
<dbReference type="Proteomes" id="UP000437562">
    <property type="component" value="Unassembled WGS sequence"/>
</dbReference>